<dbReference type="GO" id="GO:0005886">
    <property type="term" value="C:plasma membrane"/>
    <property type="evidence" value="ECO:0007669"/>
    <property type="project" value="TreeGrafter"/>
</dbReference>
<dbReference type="InterPro" id="IPR003593">
    <property type="entry name" value="AAA+_ATPase"/>
</dbReference>
<dbReference type="AlphaFoldDB" id="A0AAU7NSH4"/>
<dbReference type="PROSITE" id="PS50893">
    <property type="entry name" value="ABC_TRANSPORTER_2"/>
    <property type="match status" value="1"/>
</dbReference>
<keyword evidence="2" id="KW-0547">Nucleotide-binding</keyword>
<proteinExistence type="predicted"/>
<evidence type="ECO:0000256" key="1">
    <source>
        <dbReference type="ARBA" id="ARBA00022448"/>
    </source>
</evidence>
<dbReference type="PANTHER" id="PTHR45772:SF8">
    <property type="entry name" value="HIGH-AFFINITY BRANCHED-CHAIN AMINO ACID TRANSPORT ATP-BINDING PROTEIN"/>
    <property type="match status" value="1"/>
</dbReference>
<evidence type="ECO:0000313" key="5">
    <source>
        <dbReference type="EMBL" id="XBS19601.1"/>
    </source>
</evidence>
<dbReference type="SUPFAM" id="SSF52540">
    <property type="entry name" value="P-loop containing nucleoside triphosphate hydrolases"/>
    <property type="match status" value="1"/>
</dbReference>
<evidence type="ECO:0000256" key="2">
    <source>
        <dbReference type="ARBA" id="ARBA00022741"/>
    </source>
</evidence>
<reference evidence="5 6" key="1">
    <citation type="journal article" date="2024" name="Microbiology">
        <title>Methylomarinum rosea sp. nov., a novel halophilic methanotrophic bacterium from the hypersaline Lake Elton.</title>
        <authorList>
            <person name="Suleimanov R.Z."/>
            <person name="Oshkin I.Y."/>
            <person name="Danilova O.V."/>
            <person name="Suzina N.E."/>
            <person name="Dedysh S.N."/>
        </authorList>
    </citation>
    <scope>NUCLEOTIDE SEQUENCE [LARGE SCALE GENOMIC DNA]</scope>
    <source>
        <strain evidence="5 6">Ch1-1</strain>
    </source>
</reference>
<evidence type="ECO:0000256" key="3">
    <source>
        <dbReference type="ARBA" id="ARBA00022840"/>
    </source>
</evidence>
<evidence type="ECO:0000313" key="6">
    <source>
        <dbReference type="Proteomes" id="UP001225378"/>
    </source>
</evidence>
<dbReference type="KEGG" id="mech:Q9L42_014715"/>
<dbReference type="Pfam" id="PF00005">
    <property type="entry name" value="ABC_tran"/>
    <property type="match status" value="1"/>
</dbReference>
<dbReference type="Gene3D" id="3.40.50.300">
    <property type="entry name" value="P-loop containing nucleotide triphosphate hydrolases"/>
    <property type="match status" value="1"/>
</dbReference>
<dbReference type="SMART" id="SM00382">
    <property type="entry name" value="AAA"/>
    <property type="match status" value="1"/>
</dbReference>
<dbReference type="GO" id="GO:0005524">
    <property type="term" value="F:ATP binding"/>
    <property type="evidence" value="ECO:0007669"/>
    <property type="project" value="UniProtKB-KW"/>
</dbReference>
<keyword evidence="6" id="KW-1185">Reference proteome</keyword>
<dbReference type="InterPro" id="IPR017871">
    <property type="entry name" value="ABC_transporter-like_CS"/>
</dbReference>
<dbReference type="InterPro" id="IPR027417">
    <property type="entry name" value="P-loop_NTPase"/>
</dbReference>
<name>A0AAU7NSH4_9GAMM</name>
<organism evidence="5 6">
    <name type="scientific">Methylomarinum roseum</name>
    <dbReference type="NCBI Taxonomy" id="3067653"/>
    <lineage>
        <taxon>Bacteria</taxon>
        <taxon>Pseudomonadati</taxon>
        <taxon>Pseudomonadota</taxon>
        <taxon>Gammaproteobacteria</taxon>
        <taxon>Methylococcales</taxon>
        <taxon>Methylococcaceae</taxon>
        <taxon>Methylomarinum</taxon>
    </lineage>
</organism>
<accession>A0AAU7NSH4</accession>
<feature type="domain" description="ABC transporter" evidence="4">
    <location>
        <begin position="4"/>
        <end position="231"/>
    </location>
</feature>
<dbReference type="GO" id="GO:0016887">
    <property type="term" value="F:ATP hydrolysis activity"/>
    <property type="evidence" value="ECO:0007669"/>
    <property type="project" value="InterPro"/>
</dbReference>
<protein>
    <submittedName>
        <fullName evidence="5">ATP-binding cassette domain-containing protein</fullName>
    </submittedName>
</protein>
<dbReference type="Proteomes" id="UP001225378">
    <property type="component" value="Chromosome"/>
</dbReference>
<dbReference type="InterPro" id="IPR051120">
    <property type="entry name" value="ABC_AA/LPS_Transport"/>
</dbReference>
<dbReference type="EMBL" id="CP157743">
    <property type="protein sequence ID" value="XBS19601.1"/>
    <property type="molecule type" value="Genomic_DNA"/>
</dbReference>
<dbReference type="PROSITE" id="PS00211">
    <property type="entry name" value="ABC_TRANSPORTER_1"/>
    <property type="match status" value="1"/>
</dbReference>
<dbReference type="RefSeq" id="WP_305907653.1">
    <property type="nucleotide sequence ID" value="NZ_CP157743.1"/>
</dbReference>
<evidence type="ECO:0000259" key="4">
    <source>
        <dbReference type="PROSITE" id="PS50893"/>
    </source>
</evidence>
<keyword evidence="1" id="KW-0813">Transport</keyword>
<dbReference type="PANTHER" id="PTHR45772">
    <property type="entry name" value="CONSERVED COMPONENT OF ABC TRANSPORTER FOR NATURAL AMINO ACIDS-RELATED"/>
    <property type="match status" value="1"/>
</dbReference>
<gene>
    <name evidence="5" type="ORF">Q9L42_014715</name>
</gene>
<sequence length="240" mass="26233">MALLEIHHARFKAGNRTILNDLSLSIEAGETHVLIGTNGTGKSTLARLIMGCDGYRLSAGKILFAGEYIGDRRMQDRARLGLSMVWQEPALFEGISVRDYLSLGDKQIDPSSCLNRFGLNPTHYLERPLDQTMSGGERKRIELASMLALQPKLCILDEPVSGIDLLSIRNILSVIGRIKQNGSAILLISHREEVAAIADRASLLCGGHIIASGDPQQIVEQYKSRQCIVCDGQECDYAAG</sequence>
<dbReference type="InterPro" id="IPR003439">
    <property type="entry name" value="ABC_transporter-like_ATP-bd"/>
</dbReference>
<keyword evidence="3 5" id="KW-0067">ATP-binding</keyword>